<dbReference type="SUPFAM" id="SSF53098">
    <property type="entry name" value="Ribonuclease H-like"/>
    <property type="match status" value="1"/>
</dbReference>
<proteinExistence type="predicted"/>
<dbReference type="PROSITE" id="PS50878">
    <property type="entry name" value="RT_POL"/>
    <property type="match status" value="1"/>
</dbReference>
<feature type="compositionally biased region" description="Low complexity" evidence="2">
    <location>
        <begin position="217"/>
        <end position="235"/>
    </location>
</feature>
<gene>
    <name evidence="4" type="ORF">FSB_LOCUS11522</name>
</gene>
<dbReference type="InterPro" id="IPR000477">
    <property type="entry name" value="RT_dom"/>
</dbReference>
<evidence type="ECO:0000313" key="4">
    <source>
        <dbReference type="EMBL" id="SPC83640.1"/>
    </source>
</evidence>
<keyword evidence="1" id="KW-0175">Coiled coil</keyword>
<dbReference type="PANTHER" id="PTHR33116">
    <property type="entry name" value="REVERSE TRANSCRIPTASE ZINC-BINDING DOMAIN-CONTAINING PROTEIN-RELATED-RELATED"/>
    <property type="match status" value="1"/>
</dbReference>
<dbReference type="InterPro" id="IPR036691">
    <property type="entry name" value="Endo/exonu/phosph_ase_sf"/>
</dbReference>
<dbReference type="PANTHER" id="PTHR33116:SF86">
    <property type="entry name" value="REVERSE TRANSCRIPTASE DOMAIN-CONTAINING PROTEIN"/>
    <property type="match status" value="1"/>
</dbReference>
<dbReference type="SUPFAM" id="SSF56219">
    <property type="entry name" value="DNase I-like"/>
    <property type="match status" value="1"/>
</dbReference>
<feature type="coiled-coil region" evidence="1">
    <location>
        <begin position="685"/>
        <end position="712"/>
    </location>
</feature>
<name>A0A2N9F9E4_FAGSY</name>
<dbReference type="InterPro" id="IPR012337">
    <property type="entry name" value="RNaseH-like_sf"/>
</dbReference>
<sequence>MEDIEGLWKSFSLNDQEDDKFDLSSMAQQDVGENIVLIEFDDGSDLERVFLGEPWSYDKYLIAFHRVGDGISVEDLPFNRVDFWVQLHNLPILCMKKSVAETMGKSIGEVLRAQTHEEEAGNGRCMRIRVRVDISKPLRRGRRIGLANGGEGWVSFQYERLPNFCYWCGIPTHGEKDCEVWLNSTETEKEKTPEKTPEYGVWLRASQERVTRRVQVTVEGRTRGAGTTTGRKSTGSNPTQTAQRAESEQPPPMESDPTDMETTEILAEDNSIADISAKKSVTFEDQLREIDLALNFTPLVPEILGTAGKEKSTRLEEWIGPGSPAQTTNKDPYSFMGLRSPLGDITNDGTLSTQKPKAGTWKKKARAKGQGANEPRIFTVAEKRTSEAAFQLEDGDPRCLKNARGQFKNSQSMVRVKAPSAVFLTETWSNDDYLEKIRCLLHFSSKLVVHSHNKGGGLVLFWNDDFNLTIKSYSSFHIDAIIREGSDDAWRLTGVYGAPETHRRDETWTLLRHLSTMFQLPWCCIGDFNEIVKLDEMKGRFPRPDRQMRGFRSALDDCGLINLRFRGFPYTWCNNRDPPATTWVRLDRAVATIDWLQRFPMSMVEHIDVVKSDHKCIWLDCSLRMIARSKQRPFRFEEVWMADGRCEEVIKQAWEFSQSGTRMYTVWQKLKECSKQLGEWSRTSFGNIKKKIDHLKQKIHQAENNAIQDRRHDNINDLRRELNILLEKEERMWRQRSRVSWLTQGDRNTKYFHGKASQRRRRNHISRLSDERGRWYDSNEEIAALMIEYYNTLFSTSNPTSLNEAVANIPKVVTVDMNNNLIRDFRVEEVEQAIKQMAPSKAPGPDGMPPIFYQKYWHVVGHDVTTAVLSCLNSGRVLKSINHTFITLIPKVKCPEKVAFETLHHMHTNKLGREGAMALKLDMSKAYDRVEWSYLEAVMEKMGFHQKWIALMLECISSVSYSVLINGEPHGNIHPSRGLRQGDPLSPYLFLLCAEGLHSLIKKAESSGDIQGVALCRGGPKITHLFFADDSLLFTKATTTACDQIHSILEQYERASGQQVNRDKTTIFFSKSIPILTQNAIKDTLNVPIIRQYEKYLGLPSLIGRNKAESFTQIKERVWHKLKGWKEKLLSQAGREVLIKAVAQAIPAYSMSCFRLPIQLCRDLEAMIRRFWWSNNVEQQKINWVSWKKLCEPKKFGGMGFRDLQKFNEALLAKQVWRLINNTSSLFYRVFKAKFFPHCSILDADSKTRGSYAWQSILKAREVILKGGAWRVGNGKSIKIWKHRWLLEDNHRTIISHGPQLLRDCTVDQLILQPKMEWDHDLLDKLFLPYDAEAIKNIPLSHRAPQDKFCWPGTTHGGYTVKSGYQLLIHLEKQQLPGCSTNDTLQHIWKAVWSLKIPKKCQTFAWRAAREAHPTRVNLLKRRIPLDPHCENCRNSPEDVLHAVWSCPLLKPVWEKEPWILSLRSSSVLDYADLFSKILEIGSSKEAEVFIVLTWALWQRRNKLRLHQAVEAIDQVNTKARLYLEEFANTFEPPPPKATHPAPVIKWKPPRSNLFKANYDGAVFKETNEAGIGVIIRDREGKVMASLVQKVRYPQSVASIEAWAAKRAVQFVTEVGIPEAEFEGDSTTIVAALNAPYQSLTPYDHLIADAKALASSLKSHCFTHVSRQGNVVAHSLARRASHINNLEGRGGRGGGIGGHGGGGGCGGGGGGRGLYFPV</sequence>
<dbReference type="Gene3D" id="3.60.10.10">
    <property type="entry name" value="Endonuclease/exonuclease/phosphatase"/>
    <property type="match status" value="1"/>
</dbReference>
<reference evidence="4" key="1">
    <citation type="submission" date="2018-02" db="EMBL/GenBank/DDBJ databases">
        <authorList>
            <person name="Cohen D.B."/>
            <person name="Kent A.D."/>
        </authorList>
    </citation>
    <scope>NUCLEOTIDE SEQUENCE</scope>
</reference>
<dbReference type="InterPro" id="IPR026960">
    <property type="entry name" value="RVT-Znf"/>
</dbReference>
<feature type="region of interest" description="Disordered" evidence="2">
    <location>
        <begin position="217"/>
        <end position="259"/>
    </location>
</feature>
<dbReference type="InterPro" id="IPR043502">
    <property type="entry name" value="DNA/RNA_pol_sf"/>
</dbReference>
<dbReference type="Gene3D" id="3.30.420.10">
    <property type="entry name" value="Ribonuclease H-like superfamily/Ribonuclease H"/>
    <property type="match status" value="1"/>
</dbReference>
<dbReference type="CDD" id="cd06222">
    <property type="entry name" value="RNase_H_like"/>
    <property type="match status" value="1"/>
</dbReference>
<dbReference type="GO" id="GO:0003676">
    <property type="term" value="F:nucleic acid binding"/>
    <property type="evidence" value="ECO:0007669"/>
    <property type="project" value="InterPro"/>
</dbReference>
<dbReference type="GO" id="GO:0004523">
    <property type="term" value="F:RNA-DNA hybrid ribonuclease activity"/>
    <property type="evidence" value="ECO:0007669"/>
    <property type="project" value="InterPro"/>
</dbReference>
<evidence type="ECO:0000259" key="3">
    <source>
        <dbReference type="PROSITE" id="PS50878"/>
    </source>
</evidence>
<dbReference type="InterPro" id="IPR036397">
    <property type="entry name" value="RNaseH_sf"/>
</dbReference>
<dbReference type="EMBL" id="OIVN01000661">
    <property type="protein sequence ID" value="SPC83640.1"/>
    <property type="molecule type" value="Genomic_DNA"/>
</dbReference>
<dbReference type="Pfam" id="PF00078">
    <property type="entry name" value="RVT_1"/>
    <property type="match status" value="1"/>
</dbReference>
<protein>
    <recommendedName>
        <fullName evidence="3">Reverse transcriptase domain-containing protein</fullName>
    </recommendedName>
</protein>
<dbReference type="InterPro" id="IPR025836">
    <property type="entry name" value="Zn_knuckle_CX2CX4HX4C"/>
</dbReference>
<evidence type="ECO:0000256" key="1">
    <source>
        <dbReference type="SAM" id="Coils"/>
    </source>
</evidence>
<evidence type="ECO:0000256" key="2">
    <source>
        <dbReference type="SAM" id="MobiDB-lite"/>
    </source>
</evidence>
<dbReference type="InterPro" id="IPR002156">
    <property type="entry name" value="RNaseH_domain"/>
</dbReference>
<dbReference type="SUPFAM" id="SSF56672">
    <property type="entry name" value="DNA/RNA polymerases"/>
    <property type="match status" value="1"/>
</dbReference>
<dbReference type="Pfam" id="PF13966">
    <property type="entry name" value="zf-RVT"/>
    <property type="match status" value="1"/>
</dbReference>
<feature type="domain" description="Reverse transcriptase" evidence="3">
    <location>
        <begin position="819"/>
        <end position="1101"/>
    </location>
</feature>
<dbReference type="Pfam" id="PF13456">
    <property type="entry name" value="RVT_3"/>
    <property type="match status" value="1"/>
</dbReference>
<organism evidence="4">
    <name type="scientific">Fagus sylvatica</name>
    <name type="common">Beechnut</name>
    <dbReference type="NCBI Taxonomy" id="28930"/>
    <lineage>
        <taxon>Eukaryota</taxon>
        <taxon>Viridiplantae</taxon>
        <taxon>Streptophyta</taxon>
        <taxon>Embryophyta</taxon>
        <taxon>Tracheophyta</taxon>
        <taxon>Spermatophyta</taxon>
        <taxon>Magnoliopsida</taxon>
        <taxon>eudicotyledons</taxon>
        <taxon>Gunneridae</taxon>
        <taxon>Pentapetalae</taxon>
        <taxon>rosids</taxon>
        <taxon>fabids</taxon>
        <taxon>Fagales</taxon>
        <taxon>Fagaceae</taxon>
        <taxon>Fagus</taxon>
    </lineage>
</organism>
<accession>A0A2N9F9E4</accession>
<dbReference type="CDD" id="cd01650">
    <property type="entry name" value="RT_nLTR_like"/>
    <property type="match status" value="1"/>
</dbReference>
<dbReference type="InterPro" id="IPR044730">
    <property type="entry name" value="RNase_H-like_dom_plant"/>
</dbReference>
<dbReference type="Pfam" id="PF14392">
    <property type="entry name" value="zf-CCHC_4"/>
    <property type="match status" value="1"/>
</dbReference>